<comment type="caution">
    <text evidence="2">The sequence shown here is derived from an EMBL/GenBank/DDBJ whole genome shotgun (WGS) entry which is preliminary data.</text>
</comment>
<dbReference type="AlphaFoldDB" id="A0A4Y2CDH0"/>
<organism evidence="2 3">
    <name type="scientific">Araneus ventricosus</name>
    <name type="common">Orbweaver spider</name>
    <name type="synonym">Epeira ventricosa</name>
    <dbReference type="NCBI Taxonomy" id="182803"/>
    <lineage>
        <taxon>Eukaryota</taxon>
        <taxon>Metazoa</taxon>
        <taxon>Ecdysozoa</taxon>
        <taxon>Arthropoda</taxon>
        <taxon>Chelicerata</taxon>
        <taxon>Arachnida</taxon>
        <taxon>Araneae</taxon>
        <taxon>Araneomorphae</taxon>
        <taxon>Entelegynae</taxon>
        <taxon>Araneoidea</taxon>
        <taxon>Araneidae</taxon>
        <taxon>Araneus</taxon>
    </lineage>
</organism>
<dbReference type="EMBL" id="BGPR01086187">
    <property type="protein sequence ID" value="GBM02462.1"/>
    <property type="molecule type" value="Genomic_DNA"/>
</dbReference>
<name>A0A4Y2CDH0_ARAVE</name>
<proteinExistence type="predicted"/>
<evidence type="ECO:0000256" key="1">
    <source>
        <dbReference type="SAM" id="MobiDB-lite"/>
    </source>
</evidence>
<feature type="region of interest" description="Disordered" evidence="1">
    <location>
        <begin position="72"/>
        <end position="103"/>
    </location>
</feature>
<reference evidence="2 3" key="1">
    <citation type="journal article" date="2019" name="Sci. Rep.">
        <title>Orb-weaving spider Araneus ventricosus genome elucidates the spidroin gene catalogue.</title>
        <authorList>
            <person name="Kono N."/>
            <person name="Nakamura H."/>
            <person name="Ohtoshi R."/>
            <person name="Moran D.A.P."/>
            <person name="Shinohara A."/>
            <person name="Yoshida Y."/>
            <person name="Fujiwara M."/>
            <person name="Mori M."/>
            <person name="Tomita M."/>
            <person name="Arakawa K."/>
        </authorList>
    </citation>
    <scope>NUCLEOTIDE SEQUENCE [LARGE SCALE GENOMIC DNA]</scope>
</reference>
<accession>A0A4Y2CDH0</accession>
<protein>
    <submittedName>
        <fullName evidence="2">Uncharacterized protein</fullName>
    </submittedName>
</protein>
<evidence type="ECO:0000313" key="3">
    <source>
        <dbReference type="Proteomes" id="UP000499080"/>
    </source>
</evidence>
<sequence length="103" mass="11434">MTWASVITYNRGSDPVVFRGGLVVRSRLRGQRVPGSKPDSIQELPCKRVWRTINPSEPNVLPLVRSERLERWVSPSSSDHGSKLRGPSQNSPRVAVKCGVNIS</sequence>
<evidence type="ECO:0000313" key="2">
    <source>
        <dbReference type="EMBL" id="GBM02462.1"/>
    </source>
</evidence>
<keyword evidence="3" id="KW-1185">Reference proteome</keyword>
<gene>
    <name evidence="2" type="ORF">AVEN_7120_1</name>
</gene>
<dbReference type="Proteomes" id="UP000499080">
    <property type="component" value="Unassembled WGS sequence"/>
</dbReference>